<comment type="caution">
    <text evidence="1">The sequence shown here is derived from an EMBL/GenBank/DDBJ whole genome shotgun (WGS) entry which is preliminary data.</text>
</comment>
<protein>
    <submittedName>
        <fullName evidence="1">Uncharacterized protein</fullName>
    </submittedName>
</protein>
<dbReference type="EMBL" id="CAUOFW020006656">
    <property type="protein sequence ID" value="CAK9175605.1"/>
    <property type="molecule type" value="Genomic_DNA"/>
</dbReference>
<sequence>MPCLDNKQLYIYIGQPSPSMIIANLPLTLKPKSRDMEAIQKSPSMFPIPPHQALLPPKITHDSKISPLTPFSAVAPARLLGISRLKVHSTLETIEEEEIVEGCFEASDTCKEETADRCFESSITTPASFLSARSTCSFDMQKSLASYGGHNCQCA</sequence>
<dbReference type="Proteomes" id="UP001642360">
    <property type="component" value="Unassembled WGS sequence"/>
</dbReference>
<name>A0ABC8U6K2_9AQUA</name>
<proteinExistence type="predicted"/>
<gene>
    <name evidence="1" type="ORF">ILEXP_LOCUS45413</name>
</gene>
<dbReference type="AlphaFoldDB" id="A0ABC8U6K2"/>
<accession>A0ABC8U6K2</accession>
<evidence type="ECO:0000313" key="2">
    <source>
        <dbReference type="Proteomes" id="UP001642360"/>
    </source>
</evidence>
<keyword evidence="2" id="KW-1185">Reference proteome</keyword>
<organism evidence="1 2">
    <name type="scientific">Ilex paraguariensis</name>
    <name type="common">yerba mate</name>
    <dbReference type="NCBI Taxonomy" id="185542"/>
    <lineage>
        <taxon>Eukaryota</taxon>
        <taxon>Viridiplantae</taxon>
        <taxon>Streptophyta</taxon>
        <taxon>Embryophyta</taxon>
        <taxon>Tracheophyta</taxon>
        <taxon>Spermatophyta</taxon>
        <taxon>Magnoliopsida</taxon>
        <taxon>eudicotyledons</taxon>
        <taxon>Gunneridae</taxon>
        <taxon>Pentapetalae</taxon>
        <taxon>asterids</taxon>
        <taxon>campanulids</taxon>
        <taxon>Aquifoliales</taxon>
        <taxon>Aquifoliaceae</taxon>
        <taxon>Ilex</taxon>
    </lineage>
</organism>
<reference evidence="1 2" key="1">
    <citation type="submission" date="2024-02" db="EMBL/GenBank/DDBJ databases">
        <authorList>
            <person name="Vignale AGUSTIN F."/>
            <person name="Sosa J E."/>
            <person name="Modenutti C."/>
        </authorList>
    </citation>
    <scope>NUCLEOTIDE SEQUENCE [LARGE SCALE GENOMIC DNA]</scope>
</reference>
<evidence type="ECO:0000313" key="1">
    <source>
        <dbReference type="EMBL" id="CAK9175605.1"/>
    </source>
</evidence>